<gene>
    <name evidence="2" type="ORF">TeGR_g3012</name>
</gene>
<dbReference type="EMBL" id="BRYB01001193">
    <property type="protein sequence ID" value="GMI20136.1"/>
    <property type="molecule type" value="Genomic_DNA"/>
</dbReference>
<feature type="region of interest" description="Disordered" evidence="1">
    <location>
        <begin position="703"/>
        <end position="734"/>
    </location>
</feature>
<keyword evidence="3" id="KW-1185">Reference proteome</keyword>
<feature type="compositionally biased region" description="Polar residues" evidence="1">
    <location>
        <begin position="707"/>
        <end position="716"/>
    </location>
</feature>
<feature type="compositionally biased region" description="Basic and acidic residues" evidence="1">
    <location>
        <begin position="720"/>
        <end position="734"/>
    </location>
</feature>
<feature type="region of interest" description="Disordered" evidence="1">
    <location>
        <begin position="1"/>
        <end position="21"/>
    </location>
</feature>
<evidence type="ECO:0008006" key="4">
    <source>
        <dbReference type="Google" id="ProtNLM"/>
    </source>
</evidence>
<evidence type="ECO:0000313" key="2">
    <source>
        <dbReference type="EMBL" id="GMI20136.1"/>
    </source>
</evidence>
<dbReference type="Proteomes" id="UP001165060">
    <property type="component" value="Unassembled WGS sequence"/>
</dbReference>
<proteinExistence type="predicted"/>
<comment type="caution">
    <text evidence="2">The sequence shown here is derived from an EMBL/GenBank/DDBJ whole genome shotgun (WGS) entry which is preliminary data.</text>
</comment>
<reference evidence="2 3" key="1">
    <citation type="journal article" date="2023" name="Commun. Biol.">
        <title>Genome analysis of Parmales, the sister group of diatoms, reveals the evolutionary specialization of diatoms from phago-mixotrophs to photoautotrophs.</title>
        <authorList>
            <person name="Ban H."/>
            <person name="Sato S."/>
            <person name="Yoshikawa S."/>
            <person name="Yamada K."/>
            <person name="Nakamura Y."/>
            <person name="Ichinomiya M."/>
            <person name="Sato N."/>
            <person name="Blanc-Mathieu R."/>
            <person name="Endo H."/>
            <person name="Kuwata A."/>
            <person name="Ogata H."/>
        </authorList>
    </citation>
    <scope>NUCLEOTIDE SEQUENCE [LARGE SCALE GENOMIC DNA]</scope>
</reference>
<accession>A0ABQ6M5V1</accession>
<evidence type="ECO:0000256" key="1">
    <source>
        <dbReference type="SAM" id="MobiDB-lite"/>
    </source>
</evidence>
<protein>
    <recommendedName>
        <fullName evidence="4">VWFA domain-containing protein</fullName>
    </recommendedName>
</protein>
<sequence>MRANGCTCGSDSAPKNKSDPDHCQCDLAANLEAERLKCVEEGKPPPTLGLWSAATQGKPLNVENVRANLLRARSEEDRAAKNVSASSRSHSRTTDLLKEMKADFEKFKEERRIEASAGIFSYMETLRSPDVAGDLILYGEGHSNPRGTDYQALISAVPDLSSADFPLKLVFLDKSASMGGSQTTMSMMNHVAALSVRPEAGSTFLFLLAGPGETQMLFTRAADVAVGASRGVGSVQLGGSTWFQEPVYMVLSAIASSVEQLQNAGLCAALGEPPLQVCAITDGMDNQSVELLSTLPKLCDAISQIQGPSGAALYQPMGSWGGKDGDMVEAGDKVPVWLLWVAAGNGAQDLLDQAEGCGRICVVDAGYEDAPGGAIAPDGKAGEGQGGKAFVGATVVWRMSEKGRVVQVAATVLEELREGDRQLYKLLLDKAPFRTILNVAKENCRLVEREGAGKEEARARARAASLRPAEHALALVDAAIRNPAVLLKCGGKGGVVPLEVGERLWTGELEEAIGGSAGKLSVRPVPMIPVGEDFMKGLMAAVGDRGRLLSTVGGADEMELGRKMVTSVLEGLLEEKNLQWAAVASLEEGGEVVKAAMQAAGMKLGSGGLGSGAGGVEKLRRLADVVRDLLEFLSREGVVMRGGRAGWSLRVEHTLSLRAAHWFFSRGLCCMEKCKKARLGLVMEVDFGTQSAGGVVAGMASARRKSSGSTASMTGSEGSGRFKLDPLYAADDKK</sequence>
<organism evidence="2 3">
    <name type="scientific">Tetraparma gracilis</name>
    <dbReference type="NCBI Taxonomy" id="2962635"/>
    <lineage>
        <taxon>Eukaryota</taxon>
        <taxon>Sar</taxon>
        <taxon>Stramenopiles</taxon>
        <taxon>Ochrophyta</taxon>
        <taxon>Bolidophyceae</taxon>
        <taxon>Parmales</taxon>
        <taxon>Triparmaceae</taxon>
        <taxon>Tetraparma</taxon>
    </lineage>
</organism>
<evidence type="ECO:0000313" key="3">
    <source>
        <dbReference type="Proteomes" id="UP001165060"/>
    </source>
</evidence>
<feature type="region of interest" description="Disordered" evidence="1">
    <location>
        <begin position="73"/>
        <end position="94"/>
    </location>
</feature>
<name>A0ABQ6M5V1_9STRA</name>